<keyword evidence="2" id="KW-1185">Reference proteome</keyword>
<protein>
    <submittedName>
        <fullName evidence="1">Uncharacterized protein</fullName>
    </submittedName>
</protein>
<name>A0AAN8XEX6_HALRR</name>
<dbReference type="AlphaFoldDB" id="A0AAN8XEX6"/>
<evidence type="ECO:0000313" key="1">
    <source>
        <dbReference type="EMBL" id="KAK7077855.1"/>
    </source>
</evidence>
<organism evidence="1 2">
    <name type="scientific">Halocaridina rubra</name>
    <name type="common">Hawaiian red shrimp</name>
    <dbReference type="NCBI Taxonomy" id="373956"/>
    <lineage>
        <taxon>Eukaryota</taxon>
        <taxon>Metazoa</taxon>
        <taxon>Ecdysozoa</taxon>
        <taxon>Arthropoda</taxon>
        <taxon>Crustacea</taxon>
        <taxon>Multicrustacea</taxon>
        <taxon>Malacostraca</taxon>
        <taxon>Eumalacostraca</taxon>
        <taxon>Eucarida</taxon>
        <taxon>Decapoda</taxon>
        <taxon>Pleocyemata</taxon>
        <taxon>Caridea</taxon>
        <taxon>Atyoidea</taxon>
        <taxon>Atyidae</taxon>
        <taxon>Halocaridina</taxon>
    </lineage>
</organism>
<reference evidence="1 2" key="1">
    <citation type="submission" date="2023-11" db="EMBL/GenBank/DDBJ databases">
        <title>Halocaridina rubra genome assembly.</title>
        <authorList>
            <person name="Smith C."/>
        </authorList>
    </citation>
    <scope>NUCLEOTIDE SEQUENCE [LARGE SCALE GENOMIC DNA]</scope>
    <source>
        <strain evidence="1">EP-1</strain>
        <tissue evidence="1">Whole</tissue>
    </source>
</reference>
<dbReference type="Proteomes" id="UP001381693">
    <property type="component" value="Unassembled WGS sequence"/>
</dbReference>
<comment type="caution">
    <text evidence="1">The sequence shown here is derived from an EMBL/GenBank/DDBJ whole genome shotgun (WGS) entry which is preliminary data.</text>
</comment>
<accession>A0AAN8XEX6</accession>
<proteinExistence type="predicted"/>
<evidence type="ECO:0000313" key="2">
    <source>
        <dbReference type="Proteomes" id="UP001381693"/>
    </source>
</evidence>
<dbReference type="EMBL" id="JAXCGZ010008191">
    <property type="protein sequence ID" value="KAK7077855.1"/>
    <property type="molecule type" value="Genomic_DNA"/>
</dbReference>
<sequence length="56" mass="6340">MKGAEGHCKICCPTGERLALGFQWDQIWNLYAPKMFDVKKLENFVVGYAYGLLKTG</sequence>
<gene>
    <name evidence="1" type="ORF">SK128_013785</name>
</gene>